<gene>
    <name evidence="2" type="ORF">NX774_13640</name>
</gene>
<feature type="transmembrane region" description="Helical" evidence="1">
    <location>
        <begin position="39"/>
        <end position="60"/>
    </location>
</feature>
<dbReference type="Proteomes" id="UP001206126">
    <property type="component" value="Unassembled WGS sequence"/>
</dbReference>
<protein>
    <submittedName>
        <fullName evidence="2">Uncharacterized protein</fullName>
    </submittedName>
</protein>
<evidence type="ECO:0000256" key="1">
    <source>
        <dbReference type="SAM" id="Phobius"/>
    </source>
</evidence>
<organism evidence="2 3">
    <name type="scientific">Massilia agilis</name>
    <dbReference type="NCBI Taxonomy" id="1811226"/>
    <lineage>
        <taxon>Bacteria</taxon>
        <taxon>Pseudomonadati</taxon>
        <taxon>Pseudomonadota</taxon>
        <taxon>Betaproteobacteria</taxon>
        <taxon>Burkholderiales</taxon>
        <taxon>Oxalobacteraceae</taxon>
        <taxon>Telluria group</taxon>
        <taxon>Massilia</taxon>
    </lineage>
</organism>
<reference evidence="2 3" key="1">
    <citation type="submission" date="2022-08" db="EMBL/GenBank/DDBJ databases">
        <title>Reclassification of Massilia species as members of the genera Telluria, Duganella, Pseudoduganella, Mokoshia gen. nov. and Zemynaea gen. nov. using orthogonal and non-orthogonal genome-based approaches.</title>
        <authorList>
            <person name="Bowman J.P."/>
        </authorList>
    </citation>
    <scope>NUCLEOTIDE SEQUENCE [LARGE SCALE GENOMIC DNA]</scope>
    <source>
        <strain evidence="2 3">JCM 31605</strain>
    </source>
</reference>
<keyword evidence="1" id="KW-0472">Membrane</keyword>
<sequence length="64" mass="7168">MSSTRYKLTFSFEKKSNQDIQSGLGETDKQVGMDKGKKLTMYLAVISLVAAVVRFSAVVLDHWL</sequence>
<keyword evidence="1" id="KW-1133">Transmembrane helix</keyword>
<name>A0ABT2DCT1_9BURK</name>
<evidence type="ECO:0000313" key="2">
    <source>
        <dbReference type="EMBL" id="MCS0808967.1"/>
    </source>
</evidence>
<keyword evidence="1" id="KW-0812">Transmembrane</keyword>
<dbReference type="EMBL" id="JANUHB010000003">
    <property type="protein sequence ID" value="MCS0808967.1"/>
    <property type="molecule type" value="Genomic_DNA"/>
</dbReference>
<dbReference type="RefSeq" id="WP_258822779.1">
    <property type="nucleotide sequence ID" value="NZ_JANUHB010000003.1"/>
</dbReference>
<keyword evidence="3" id="KW-1185">Reference proteome</keyword>
<accession>A0ABT2DCT1</accession>
<proteinExistence type="predicted"/>
<evidence type="ECO:0000313" key="3">
    <source>
        <dbReference type="Proteomes" id="UP001206126"/>
    </source>
</evidence>
<comment type="caution">
    <text evidence="2">The sequence shown here is derived from an EMBL/GenBank/DDBJ whole genome shotgun (WGS) entry which is preliminary data.</text>
</comment>